<feature type="transmembrane region" description="Helical" evidence="7">
    <location>
        <begin position="34"/>
        <end position="51"/>
    </location>
</feature>
<keyword evidence="2" id="KW-1003">Cell membrane</keyword>
<evidence type="ECO:0000256" key="4">
    <source>
        <dbReference type="ARBA" id="ARBA00022679"/>
    </source>
</evidence>
<keyword evidence="6 8" id="KW-0012">Acyltransferase</keyword>
<evidence type="ECO:0000313" key="9">
    <source>
        <dbReference type="Proteomes" id="UP000254927"/>
    </source>
</evidence>
<evidence type="ECO:0000256" key="2">
    <source>
        <dbReference type="ARBA" id="ARBA00022475"/>
    </source>
</evidence>
<keyword evidence="7" id="KW-0812">Transmembrane</keyword>
<dbReference type="GO" id="GO:0016746">
    <property type="term" value="F:acyltransferase activity"/>
    <property type="evidence" value="ECO:0007669"/>
    <property type="project" value="UniProtKB-KW"/>
</dbReference>
<dbReference type="Pfam" id="PF03279">
    <property type="entry name" value="Lip_A_acyltrans"/>
    <property type="match status" value="1"/>
</dbReference>
<dbReference type="RefSeq" id="WP_074897537.1">
    <property type="nucleotide sequence ID" value="NZ_CP031252.1"/>
</dbReference>
<evidence type="ECO:0000256" key="6">
    <source>
        <dbReference type="ARBA" id="ARBA00023315"/>
    </source>
</evidence>
<protein>
    <submittedName>
        <fullName evidence="8">Lipid A biosynthesis acyltransferase</fullName>
    </submittedName>
</protein>
<evidence type="ECO:0000256" key="5">
    <source>
        <dbReference type="ARBA" id="ARBA00023136"/>
    </source>
</evidence>
<keyword evidence="5 7" id="KW-0472">Membrane</keyword>
<name>A0A378TXG4_NEIEL</name>
<accession>A0A378TXG4</accession>
<evidence type="ECO:0000256" key="3">
    <source>
        <dbReference type="ARBA" id="ARBA00022519"/>
    </source>
</evidence>
<keyword evidence="7" id="KW-1133">Transmembrane helix</keyword>
<evidence type="ECO:0000256" key="7">
    <source>
        <dbReference type="SAM" id="Phobius"/>
    </source>
</evidence>
<keyword evidence="4 8" id="KW-0808">Transferase</keyword>
<dbReference type="EMBL" id="UGQW01000002">
    <property type="protein sequence ID" value="STZ67461.1"/>
    <property type="molecule type" value="Genomic_DNA"/>
</dbReference>
<dbReference type="PANTHER" id="PTHR30606:SF10">
    <property type="entry name" value="PHOSPHATIDYLINOSITOL MANNOSIDE ACYLTRANSFERASE"/>
    <property type="match status" value="1"/>
</dbReference>
<evidence type="ECO:0000256" key="1">
    <source>
        <dbReference type="ARBA" id="ARBA00004533"/>
    </source>
</evidence>
<dbReference type="InterPro" id="IPR004960">
    <property type="entry name" value="LipA_acyltrans"/>
</dbReference>
<dbReference type="GeneID" id="93351941"/>
<dbReference type="PIRSF" id="PIRSF028561">
    <property type="entry name" value="Ac_Trasf"/>
    <property type="match status" value="1"/>
</dbReference>
<dbReference type="GO" id="GO:0005886">
    <property type="term" value="C:plasma membrane"/>
    <property type="evidence" value="ECO:0007669"/>
    <property type="project" value="UniProtKB-SubCell"/>
</dbReference>
<comment type="subcellular location">
    <subcellularLocation>
        <location evidence="1">Cell inner membrane</location>
    </subcellularLocation>
</comment>
<reference evidence="8 9" key="1">
    <citation type="submission" date="2018-06" db="EMBL/GenBank/DDBJ databases">
        <authorList>
            <consortium name="Pathogen Informatics"/>
            <person name="Doyle S."/>
        </authorList>
    </citation>
    <scope>NUCLEOTIDE SEQUENCE [LARGE SCALE GENOMIC DNA]</scope>
    <source>
        <strain evidence="8 9">NCTC10660</strain>
    </source>
</reference>
<proteinExistence type="predicted"/>
<dbReference type="InterPro" id="IPR014548">
    <property type="entry name" value="Ac_Trasf"/>
</dbReference>
<keyword evidence="3" id="KW-0997">Cell inner membrane</keyword>
<sequence length="311" mass="35721">MNSYKPTHWASQKERGTPFVLTIATLLVRHLPRFLMAPCTQIIVLYFYLTAPRQRRNIARYHRRLKAARPEARLPSLLPVFRHFVAFGDLVCDRLAVWQGKIRYQDLMVEDPDGISAEVERGGRGQILVCSHLGNMEICRALAEHHKGFKLNVLVHGSHIEVLNGALRKLGMDEINLIQVTDLDAAAMIELHRKIEAGEWIAVAADREPLRGGKTVKVDFLGTAADLPQGAWLLASLLKVRVNTVFCLRHNGRHYLKLRRFIEHADWKRGERQAAVADAAQRFARLMEDECARHPLQWFNFFDFWKDDRHG</sequence>
<dbReference type="GO" id="GO:0009247">
    <property type="term" value="P:glycolipid biosynthetic process"/>
    <property type="evidence" value="ECO:0007669"/>
    <property type="project" value="UniProtKB-ARBA"/>
</dbReference>
<dbReference type="AlphaFoldDB" id="A0A378TXG4"/>
<dbReference type="CDD" id="cd07984">
    <property type="entry name" value="LPLAT_LABLAT-like"/>
    <property type="match status" value="1"/>
</dbReference>
<dbReference type="PANTHER" id="PTHR30606">
    <property type="entry name" value="LIPID A BIOSYNTHESIS LAUROYL ACYLTRANSFERASE"/>
    <property type="match status" value="1"/>
</dbReference>
<organism evidence="8 9">
    <name type="scientific">Neisseria elongata</name>
    <dbReference type="NCBI Taxonomy" id="495"/>
    <lineage>
        <taxon>Bacteria</taxon>
        <taxon>Pseudomonadati</taxon>
        <taxon>Pseudomonadota</taxon>
        <taxon>Betaproteobacteria</taxon>
        <taxon>Neisseriales</taxon>
        <taxon>Neisseriaceae</taxon>
        <taxon>Neisseria</taxon>
    </lineage>
</organism>
<gene>
    <name evidence="8" type="ORF">NCTC10660_00944</name>
</gene>
<evidence type="ECO:0000313" key="8">
    <source>
        <dbReference type="EMBL" id="STZ67461.1"/>
    </source>
</evidence>
<dbReference type="Proteomes" id="UP000254927">
    <property type="component" value="Unassembled WGS sequence"/>
</dbReference>